<comment type="caution">
    <text evidence="2">The sequence shown here is derived from an EMBL/GenBank/DDBJ whole genome shotgun (WGS) entry which is preliminary data.</text>
</comment>
<evidence type="ECO:0000256" key="1">
    <source>
        <dbReference type="SAM" id="MobiDB-lite"/>
    </source>
</evidence>
<evidence type="ECO:0000313" key="2">
    <source>
        <dbReference type="EMBL" id="KAK7007713.1"/>
    </source>
</evidence>
<organism evidence="2 3">
    <name type="scientific">Halocaridina rubra</name>
    <name type="common">Hawaiian red shrimp</name>
    <dbReference type="NCBI Taxonomy" id="373956"/>
    <lineage>
        <taxon>Eukaryota</taxon>
        <taxon>Metazoa</taxon>
        <taxon>Ecdysozoa</taxon>
        <taxon>Arthropoda</taxon>
        <taxon>Crustacea</taxon>
        <taxon>Multicrustacea</taxon>
        <taxon>Malacostraca</taxon>
        <taxon>Eumalacostraca</taxon>
        <taxon>Eucarida</taxon>
        <taxon>Decapoda</taxon>
        <taxon>Pleocyemata</taxon>
        <taxon>Caridea</taxon>
        <taxon>Atyoidea</taxon>
        <taxon>Atyidae</taxon>
        <taxon>Halocaridina</taxon>
    </lineage>
</organism>
<proteinExistence type="predicted"/>
<reference evidence="2 3" key="1">
    <citation type="submission" date="2023-11" db="EMBL/GenBank/DDBJ databases">
        <title>Halocaridina rubra genome assembly.</title>
        <authorList>
            <person name="Smith C."/>
        </authorList>
    </citation>
    <scope>NUCLEOTIDE SEQUENCE [LARGE SCALE GENOMIC DNA]</scope>
    <source>
        <strain evidence="2">EP-1</strain>
        <tissue evidence="2">Whole</tissue>
    </source>
</reference>
<accession>A0AAN8WHU3</accession>
<sequence>MLNFTIQKNWIIGVICILCRYRARWICDTSIEMKDNINPATEGGKPASSWCRSQARVDGGGWAAGWASGHKNLAKTKIWPVQITGQKHRPHIKVGKDLDEEEDEEEG</sequence>
<keyword evidence="3" id="KW-1185">Reference proteome</keyword>
<feature type="compositionally biased region" description="Acidic residues" evidence="1">
    <location>
        <begin position="98"/>
        <end position="107"/>
    </location>
</feature>
<name>A0AAN8WHU3_HALRR</name>
<gene>
    <name evidence="2" type="ORF">SK128_018646</name>
</gene>
<dbReference type="Proteomes" id="UP001381693">
    <property type="component" value="Unassembled WGS sequence"/>
</dbReference>
<evidence type="ECO:0000313" key="3">
    <source>
        <dbReference type="Proteomes" id="UP001381693"/>
    </source>
</evidence>
<protein>
    <submittedName>
        <fullName evidence="2">Uncharacterized protein</fullName>
    </submittedName>
</protein>
<dbReference type="AlphaFoldDB" id="A0AAN8WHU3"/>
<dbReference type="EMBL" id="JAXCGZ010023555">
    <property type="protein sequence ID" value="KAK7007713.1"/>
    <property type="molecule type" value="Genomic_DNA"/>
</dbReference>
<feature type="region of interest" description="Disordered" evidence="1">
    <location>
        <begin position="86"/>
        <end position="107"/>
    </location>
</feature>